<evidence type="ECO:0000313" key="2">
    <source>
        <dbReference type="EMBL" id="BBO35520.1"/>
    </source>
</evidence>
<dbReference type="AlphaFoldDB" id="A0A5K7XFE0"/>
<feature type="region of interest" description="Disordered" evidence="1">
    <location>
        <begin position="35"/>
        <end position="60"/>
    </location>
</feature>
<protein>
    <recommendedName>
        <fullName evidence="4">BON domain-containing protein</fullName>
    </recommendedName>
</protein>
<reference evidence="3" key="1">
    <citation type="submission" date="2019-10" db="EMBL/GenBank/DDBJ databases">
        <title>Lacipirellula parvula gen. nov., sp. nov., representing a lineage of planctomycetes widespread in freshwater anoxic habitats, and description of the family Lacipirellulaceae.</title>
        <authorList>
            <person name="Dedysh S.N."/>
            <person name="Kulichevskaya I.S."/>
            <person name="Beletsky A.V."/>
            <person name="Rakitin A.L."/>
            <person name="Mardanov A.V."/>
            <person name="Ivanova A.A."/>
            <person name="Saltykova V.X."/>
            <person name="Rijpstra W.I.C."/>
            <person name="Sinninghe Damste J.S."/>
            <person name="Ravin N.V."/>
        </authorList>
    </citation>
    <scope>NUCLEOTIDE SEQUENCE [LARGE SCALE GENOMIC DNA]</scope>
    <source>
        <strain evidence="3">PX69</strain>
    </source>
</reference>
<dbReference type="Proteomes" id="UP000326837">
    <property type="component" value="Chromosome"/>
</dbReference>
<name>A0A5K7XFE0_9BACT</name>
<proteinExistence type="predicted"/>
<gene>
    <name evidence="2" type="ORF">PLANPX_5132</name>
</gene>
<evidence type="ECO:0000256" key="1">
    <source>
        <dbReference type="SAM" id="MobiDB-lite"/>
    </source>
</evidence>
<evidence type="ECO:0008006" key="4">
    <source>
        <dbReference type="Google" id="ProtNLM"/>
    </source>
</evidence>
<dbReference type="KEGG" id="lpav:PLANPX_5132"/>
<dbReference type="EMBL" id="AP021861">
    <property type="protein sequence ID" value="BBO35520.1"/>
    <property type="molecule type" value="Genomic_DNA"/>
</dbReference>
<dbReference type="RefSeq" id="WP_152100883.1">
    <property type="nucleotide sequence ID" value="NZ_AP021861.1"/>
</dbReference>
<sequence>MIKISDRSANRIASDELLTRKAALRDDESRVAATLSTTIGDAEATGPSMKRRTKPRLTVRPPAESQLDAVAAEIADVVESQLTGRIRDLSVSVEEGQFVLRGISRSYHVKQIAQHLAMAAMDTILLGRLVNEIEVHSVR</sequence>
<accession>A0A5K7XFE0</accession>
<organism evidence="2 3">
    <name type="scientific">Lacipirellula parvula</name>
    <dbReference type="NCBI Taxonomy" id="2650471"/>
    <lineage>
        <taxon>Bacteria</taxon>
        <taxon>Pseudomonadati</taxon>
        <taxon>Planctomycetota</taxon>
        <taxon>Planctomycetia</taxon>
        <taxon>Pirellulales</taxon>
        <taxon>Lacipirellulaceae</taxon>
        <taxon>Lacipirellula</taxon>
    </lineage>
</organism>
<evidence type="ECO:0000313" key="3">
    <source>
        <dbReference type="Proteomes" id="UP000326837"/>
    </source>
</evidence>
<keyword evidence="3" id="KW-1185">Reference proteome</keyword>